<dbReference type="PANTHER" id="PTHR21180">
    <property type="entry name" value="ENDONUCLEASE/EXONUCLEASE/PHOSPHATASE FAMILY DOMAIN-CONTAINING PROTEIN 1"/>
    <property type="match status" value="1"/>
</dbReference>
<dbReference type="GO" id="GO:0015628">
    <property type="term" value="P:protein secretion by the type II secretion system"/>
    <property type="evidence" value="ECO:0007669"/>
    <property type="project" value="TreeGrafter"/>
</dbReference>
<sequence length="148" mass="16553">MWNASRALKNLVIMTIPQRPFDGSSPTKRQLIVIYFLATTLFIATIIKIGMDYHWWLPETEIVSTLKPEDIKVKLDVNTSPWYELVLLPKLGEAKAKAIVAYREKHGNFKTLDELNKVKGIGASITEAISDHLIIGSATAGADMDNQE</sequence>
<dbReference type="InterPro" id="IPR051675">
    <property type="entry name" value="Endo/Exo/Phosphatase_dom_1"/>
</dbReference>
<proteinExistence type="predicted"/>
<dbReference type="SUPFAM" id="SSF47781">
    <property type="entry name" value="RuvA domain 2-like"/>
    <property type="match status" value="1"/>
</dbReference>
<name>A0A0M2UTS9_9BACT</name>
<dbReference type="EMBL" id="LAQJ01000225">
    <property type="protein sequence ID" value="KKO19015.1"/>
    <property type="molecule type" value="Genomic_DNA"/>
</dbReference>
<dbReference type="GO" id="GO:0015627">
    <property type="term" value="C:type II protein secretion system complex"/>
    <property type="evidence" value="ECO:0007669"/>
    <property type="project" value="TreeGrafter"/>
</dbReference>
<evidence type="ECO:0000256" key="1">
    <source>
        <dbReference type="SAM" id="Phobius"/>
    </source>
</evidence>
<dbReference type="NCBIfam" id="TIGR00426">
    <property type="entry name" value="competence protein ComEA helix-hairpin-helix repeat region"/>
    <property type="match status" value="1"/>
</dbReference>
<evidence type="ECO:0000313" key="2">
    <source>
        <dbReference type="EMBL" id="KKO19015.1"/>
    </source>
</evidence>
<keyword evidence="1" id="KW-0812">Transmembrane</keyword>
<dbReference type="Pfam" id="PF12836">
    <property type="entry name" value="HHH_3"/>
    <property type="match status" value="1"/>
</dbReference>
<evidence type="ECO:0008006" key="4">
    <source>
        <dbReference type="Google" id="ProtNLM"/>
    </source>
</evidence>
<dbReference type="InterPro" id="IPR010994">
    <property type="entry name" value="RuvA_2-like"/>
</dbReference>
<dbReference type="PANTHER" id="PTHR21180:SF32">
    <property type="entry name" value="ENDONUCLEASE_EXONUCLEASE_PHOSPHATASE FAMILY DOMAIN-CONTAINING PROTEIN 1"/>
    <property type="match status" value="1"/>
</dbReference>
<organism evidence="2 3">
    <name type="scientific">Candidatus Brocadia fulgida</name>
    <dbReference type="NCBI Taxonomy" id="380242"/>
    <lineage>
        <taxon>Bacteria</taxon>
        <taxon>Pseudomonadati</taxon>
        <taxon>Planctomycetota</taxon>
        <taxon>Candidatus Brocadiia</taxon>
        <taxon>Candidatus Brocadiales</taxon>
        <taxon>Candidatus Brocadiaceae</taxon>
        <taxon>Candidatus Brocadia</taxon>
    </lineage>
</organism>
<comment type="caution">
    <text evidence="2">The sequence shown here is derived from an EMBL/GenBank/DDBJ whole genome shotgun (WGS) entry which is preliminary data.</text>
</comment>
<protein>
    <recommendedName>
        <fullName evidence="4">Competence protein</fullName>
    </recommendedName>
</protein>
<dbReference type="Gene3D" id="1.10.150.280">
    <property type="entry name" value="AF1531-like domain"/>
    <property type="match status" value="1"/>
</dbReference>
<keyword evidence="1" id="KW-0472">Membrane</keyword>
<reference evidence="2 3" key="1">
    <citation type="journal article" date="2013" name="BMC Microbiol.">
        <title>Identification of the type II cytochrome c maturation pathway in anammox bacteria by comparative genomics.</title>
        <authorList>
            <person name="Ferousi C."/>
            <person name="Speth D.R."/>
            <person name="Reimann J."/>
            <person name="Op den Camp H.J."/>
            <person name="Allen J.W."/>
            <person name="Keltjens J.T."/>
            <person name="Jetten M.S."/>
        </authorList>
    </citation>
    <scope>NUCLEOTIDE SEQUENCE [LARGE SCALE GENOMIC DNA]</scope>
    <source>
        <strain evidence="2">RU1</strain>
    </source>
</reference>
<keyword evidence="3" id="KW-1185">Reference proteome</keyword>
<gene>
    <name evidence="2" type="ORF">BROFUL_02309</name>
</gene>
<dbReference type="InterPro" id="IPR004509">
    <property type="entry name" value="Competence_ComEA_HhH"/>
</dbReference>
<dbReference type="AlphaFoldDB" id="A0A0M2UTS9"/>
<dbReference type="Proteomes" id="UP000034954">
    <property type="component" value="Unassembled WGS sequence"/>
</dbReference>
<evidence type="ECO:0000313" key="3">
    <source>
        <dbReference type="Proteomes" id="UP000034954"/>
    </source>
</evidence>
<accession>A0A0M2UTS9</accession>
<feature type="transmembrane region" description="Helical" evidence="1">
    <location>
        <begin position="32"/>
        <end position="51"/>
    </location>
</feature>
<keyword evidence="1" id="KW-1133">Transmembrane helix</keyword>